<comment type="caution">
    <text evidence="3">The sequence shown here is derived from an EMBL/GenBank/DDBJ whole genome shotgun (WGS) entry which is preliminary data.</text>
</comment>
<sequence>MFDSQNGRNRHRGKPVMYDLTSDSEWGMLSPRPLARWSKRRPTKRALIIIACLFIAGVYGVRVWSGPHHAVQTHTTEVITHQQHQERPEKHVEENWDDRPKPPLFERYHVAEMALPQHHVSDPFASGRKFLWVENHVHGESGYRLRALYRRKMS</sequence>
<feature type="region of interest" description="Disordered" evidence="1">
    <location>
        <begin position="78"/>
        <end position="98"/>
    </location>
</feature>
<dbReference type="AlphaFoldDB" id="A0A2R6NPK7"/>
<name>A0A2R6NPK7_9APHY</name>
<accession>A0A2R6NPK7</accession>
<evidence type="ECO:0000256" key="1">
    <source>
        <dbReference type="SAM" id="MobiDB-lite"/>
    </source>
</evidence>
<dbReference type="EMBL" id="MLYV02000989">
    <property type="protein sequence ID" value="PSR74432.1"/>
    <property type="molecule type" value="Genomic_DNA"/>
</dbReference>
<proteinExistence type="predicted"/>
<feature type="compositionally biased region" description="Basic and acidic residues" evidence="1">
    <location>
        <begin position="83"/>
        <end position="98"/>
    </location>
</feature>
<keyword evidence="2" id="KW-0812">Transmembrane</keyword>
<evidence type="ECO:0000256" key="2">
    <source>
        <dbReference type="SAM" id="Phobius"/>
    </source>
</evidence>
<gene>
    <name evidence="3" type="ORF">PHLCEN_2v9844</name>
</gene>
<reference evidence="3 4" key="1">
    <citation type="submission" date="2018-02" db="EMBL/GenBank/DDBJ databases">
        <title>Genome sequence of the basidiomycete white-rot fungus Phlebia centrifuga.</title>
        <authorList>
            <person name="Granchi Z."/>
            <person name="Peng M."/>
            <person name="de Vries R.P."/>
            <person name="Hilden K."/>
            <person name="Makela M.R."/>
            <person name="Grigoriev I."/>
            <person name="Riley R."/>
        </authorList>
    </citation>
    <scope>NUCLEOTIDE SEQUENCE [LARGE SCALE GENOMIC DNA]</scope>
    <source>
        <strain evidence="3 4">FBCC195</strain>
    </source>
</reference>
<keyword evidence="2" id="KW-0472">Membrane</keyword>
<evidence type="ECO:0000313" key="3">
    <source>
        <dbReference type="EMBL" id="PSR74432.1"/>
    </source>
</evidence>
<evidence type="ECO:0000313" key="4">
    <source>
        <dbReference type="Proteomes" id="UP000186601"/>
    </source>
</evidence>
<keyword evidence="2" id="KW-1133">Transmembrane helix</keyword>
<feature type="transmembrane region" description="Helical" evidence="2">
    <location>
        <begin position="46"/>
        <end position="65"/>
    </location>
</feature>
<organism evidence="3 4">
    <name type="scientific">Hermanssonia centrifuga</name>
    <dbReference type="NCBI Taxonomy" id="98765"/>
    <lineage>
        <taxon>Eukaryota</taxon>
        <taxon>Fungi</taxon>
        <taxon>Dikarya</taxon>
        <taxon>Basidiomycota</taxon>
        <taxon>Agaricomycotina</taxon>
        <taxon>Agaricomycetes</taxon>
        <taxon>Polyporales</taxon>
        <taxon>Meruliaceae</taxon>
        <taxon>Hermanssonia</taxon>
    </lineage>
</organism>
<keyword evidence="4" id="KW-1185">Reference proteome</keyword>
<protein>
    <submittedName>
        <fullName evidence="3">Uncharacterized protein</fullName>
    </submittedName>
</protein>
<dbReference type="Proteomes" id="UP000186601">
    <property type="component" value="Unassembled WGS sequence"/>
</dbReference>